<feature type="chain" id="PRO_5043716934" description="Lipoprotein" evidence="1">
    <location>
        <begin position="21"/>
        <end position="208"/>
    </location>
</feature>
<organism evidence="2">
    <name type="scientific">Chitinibacter mangrovi</name>
    <dbReference type="NCBI Taxonomy" id="3153927"/>
    <lineage>
        <taxon>Bacteria</taxon>
        <taxon>Pseudomonadati</taxon>
        <taxon>Pseudomonadota</taxon>
        <taxon>Betaproteobacteria</taxon>
        <taxon>Neisseriales</taxon>
        <taxon>Chitinibacteraceae</taxon>
        <taxon>Chitinibacter</taxon>
    </lineage>
</organism>
<reference evidence="2" key="1">
    <citation type="submission" date="2024-05" db="EMBL/GenBank/DDBJ databases">
        <authorList>
            <person name="Yang L."/>
            <person name="Pan L."/>
        </authorList>
    </citation>
    <scope>NUCLEOTIDE SEQUENCE</scope>
    <source>
        <strain evidence="2">FCG-7</strain>
    </source>
</reference>
<evidence type="ECO:0000256" key="1">
    <source>
        <dbReference type="SAM" id="SignalP"/>
    </source>
</evidence>
<dbReference type="EMBL" id="CP157355">
    <property type="protein sequence ID" value="XBM02141.1"/>
    <property type="molecule type" value="Genomic_DNA"/>
</dbReference>
<dbReference type="KEGG" id="cmav:ABHF33_07715"/>
<evidence type="ECO:0000313" key="2">
    <source>
        <dbReference type="EMBL" id="XBM02141.1"/>
    </source>
</evidence>
<dbReference type="PROSITE" id="PS51257">
    <property type="entry name" value="PROKAR_LIPOPROTEIN"/>
    <property type="match status" value="1"/>
</dbReference>
<protein>
    <recommendedName>
        <fullName evidence="3">Lipoprotein</fullName>
    </recommendedName>
</protein>
<feature type="signal peptide" evidence="1">
    <location>
        <begin position="1"/>
        <end position="20"/>
    </location>
</feature>
<dbReference type="RefSeq" id="WP_348946415.1">
    <property type="nucleotide sequence ID" value="NZ_CP157355.1"/>
</dbReference>
<sequence>MNLKKSVVLAAAALALTACGKVSSDAKNNLAEITQGLNHDLAASRCVSAYADYPLTQLADSRSSCMHCDLHQEMGLIVKKPTISPSGEQAYEFVLTSKGQALYQENPEGSKGLSGQFCMAKELKLKEIMAAQSSMRLNEQTLIGVQYTVEQVEPYPEAADLVGKDQLFMATMDAAQKPKIITTTVKLISGKYLEQDPSFRYGDWINLP</sequence>
<keyword evidence="1" id="KW-0732">Signal</keyword>
<gene>
    <name evidence="2" type="ORF">ABHF33_07715</name>
</gene>
<evidence type="ECO:0008006" key="3">
    <source>
        <dbReference type="Google" id="ProtNLM"/>
    </source>
</evidence>
<name>A0AAU7FES3_9NEIS</name>
<accession>A0AAU7FES3</accession>
<proteinExistence type="predicted"/>
<dbReference type="AlphaFoldDB" id="A0AAU7FES3"/>